<keyword evidence="3 6" id="KW-0418">Kinase</keyword>
<comment type="similarity">
    <text evidence="1">Belongs to the carbohydrate kinase PfkB family.</text>
</comment>
<dbReference type="InterPro" id="IPR002139">
    <property type="entry name" value="Ribo/fructo_kinase"/>
</dbReference>
<evidence type="ECO:0000313" key="6">
    <source>
        <dbReference type="EMBL" id="SPZ08589.1"/>
    </source>
</evidence>
<evidence type="ECO:0000256" key="1">
    <source>
        <dbReference type="ARBA" id="ARBA00010688"/>
    </source>
</evidence>
<dbReference type="PRINTS" id="PR00990">
    <property type="entry name" value="RIBOKINASE"/>
</dbReference>
<protein>
    <submittedName>
        <fullName evidence="5">Bifunctional hydroxymethylpyrimidine kinase/phosphomethylpyrimidine kinase</fullName>
    </submittedName>
    <submittedName>
        <fullName evidence="6">Ribokinase</fullName>
        <ecNumber evidence="6">2.7.1.15</ecNumber>
    </submittedName>
</protein>
<evidence type="ECO:0000313" key="8">
    <source>
        <dbReference type="Proteomes" id="UP000626180"/>
    </source>
</evidence>
<dbReference type="Proteomes" id="UP000626180">
    <property type="component" value="Unassembled WGS sequence"/>
</dbReference>
<evidence type="ECO:0000259" key="4">
    <source>
        <dbReference type="Pfam" id="PF00294"/>
    </source>
</evidence>
<dbReference type="InterPro" id="IPR011611">
    <property type="entry name" value="PfkB_dom"/>
</dbReference>
<dbReference type="EMBL" id="JADMCD010000002">
    <property type="protein sequence ID" value="MBF8640005.1"/>
    <property type="molecule type" value="Genomic_DNA"/>
</dbReference>
<accession>A0A2X2EJX2</accession>
<evidence type="ECO:0000313" key="7">
    <source>
        <dbReference type="Proteomes" id="UP000250443"/>
    </source>
</evidence>
<dbReference type="SUPFAM" id="SSF53613">
    <property type="entry name" value="Ribokinase-like"/>
    <property type="match status" value="1"/>
</dbReference>
<name>A0A2X2EJX2_PSELU</name>
<sequence length="319" mass="33172">MTRSTLLSLGSINADFQMRLDEEPGSAETLLAHDHVRLSGGKAANVAYLGAVFGCTSRLLGCVGDDDLARQALSPLQAAGVDIGSVCTARGATTGVSIIMVPPKGKKQIVLATNANDQWDEASAQAMVEAIRQTAPPALLTVDYEIPAWVVRKAVEAADQRTVPVVMDLSFPDRVEKALLSKVLAVSPNASEAEGVTGITIDSPESALEAARTLHKWGVSIVCIKLEDGGCVLVTEEGAALIPAGEADIVDSTGAGDAFTGVLSIALLEGLAPLEAALRGVAAANLAVRGYGSQPAYPSREEVEQQADRLRAGVRNLHE</sequence>
<reference evidence="6 7" key="1">
    <citation type="submission" date="2018-06" db="EMBL/GenBank/DDBJ databases">
        <authorList>
            <consortium name="Pathogen Informatics"/>
            <person name="Doyle S."/>
        </authorList>
    </citation>
    <scope>NUCLEOTIDE SEQUENCE [LARGE SCALE GENOMIC DNA]</scope>
    <source>
        <strain evidence="6 7">NCTC11842</strain>
    </source>
</reference>
<dbReference type="AlphaFoldDB" id="A0A2X2EJX2"/>
<evidence type="ECO:0000256" key="2">
    <source>
        <dbReference type="ARBA" id="ARBA00022679"/>
    </source>
</evidence>
<dbReference type="EMBL" id="UAUF01000012">
    <property type="protein sequence ID" value="SPZ08589.1"/>
    <property type="molecule type" value="Genomic_DNA"/>
</dbReference>
<dbReference type="InterPro" id="IPR029056">
    <property type="entry name" value="Ribokinase-like"/>
</dbReference>
<dbReference type="EC" id="2.7.1.15" evidence="6"/>
<reference evidence="5 8" key="2">
    <citation type="submission" date="2020-10" db="EMBL/GenBank/DDBJ databases">
        <title>Genome sequences of Pseudomonas isolates.</title>
        <authorList>
            <person name="Wessels L."/>
            <person name="Reich F."/>
            <person name="Hammerl J."/>
        </authorList>
    </citation>
    <scope>NUCLEOTIDE SEQUENCE [LARGE SCALE GENOMIC DNA]</scope>
    <source>
        <strain evidence="5 8">20-MO00624-0</strain>
    </source>
</reference>
<keyword evidence="8" id="KW-1185">Reference proteome</keyword>
<evidence type="ECO:0000256" key="3">
    <source>
        <dbReference type="ARBA" id="ARBA00022777"/>
    </source>
</evidence>
<keyword evidence="2 6" id="KW-0808">Transferase</keyword>
<organism evidence="6 7">
    <name type="scientific">Pseudomonas luteola</name>
    <dbReference type="NCBI Taxonomy" id="47886"/>
    <lineage>
        <taxon>Bacteria</taxon>
        <taxon>Pseudomonadati</taxon>
        <taxon>Pseudomonadota</taxon>
        <taxon>Gammaproteobacteria</taxon>
        <taxon>Pseudomonadales</taxon>
        <taxon>Pseudomonadaceae</taxon>
        <taxon>Pseudomonas</taxon>
    </lineage>
</organism>
<evidence type="ECO:0000313" key="5">
    <source>
        <dbReference type="EMBL" id="MBF8640005.1"/>
    </source>
</evidence>
<proteinExistence type="inferred from homology"/>
<dbReference type="PANTHER" id="PTHR10584">
    <property type="entry name" value="SUGAR KINASE"/>
    <property type="match status" value="1"/>
</dbReference>
<dbReference type="PROSITE" id="PS00583">
    <property type="entry name" value="PFKB_KINASES_1"/>
    <property type="match status" value="1"/>
</dbReference>
<dbReference type="Pfam" id="PF00294">
    <property type="entry name" value="PfkB"/>
    <property type="match status" value="1"/>
</dbReference>
<dbReference type="RefSeq" id="WP_010795057.1">
    <property type="nucleotide sequence ID" value="NZ_CP069262.1"/>
</dbReference>
<dbReference type="GO" id="GO:0004747">
    <property type="term" value="F:ribokinase activity"/>
    <property type="evidence" value="ECO:0007669"/>
    <property type="project" value="UniProtKB-EC"/>
</dbReference>
<feature type="domain" description="Carbohydrate kinase PfkB" evidence="4">
    <location>
        <begin position="6"/>
        <end position="298"/>
    </location>
</feature>
<gene>
    <name evidence="6" type="primary">rbsK_1</name>
    <name evidence="5" type="ORF">IRZ65_04835</name>
    <name evidence="6" type="ORF">NCTC11842_02864</name>
</gene>
<dbReference type="PANTHER" id="PTHR10584:SF167">
    <property type="entry name" value="PFKB DOMAIN PROTEIN"/>
    <property type="match status" value="1"/>
</dbReference>
<dbReference type="Gene3D" id="3.40.1190.20">
    <property type="match status" value="1"/>
</dbReference>
<dbReference type="InterPro" id="IPR002173">
    <property type="entry name" value="Carboh/pur_kinase_PfkB_CS"/>
</dbReference>
<dbReference type="Proteomes" id="UP000250443">
    <property type="component" value="Unassembled WGS sequence"/>
</dbReference>